<protein>
    <submittedName>
        <fullName evidence="1">Uncharacterized protein</fullName>
    </submittedName>
</protein>
<dbReference type="SUPFAM" id="SSF53335">
    <property type="entry name" value="S-adenosyl-L-methionine-dependent methyltransferases"/>
    <property type="match status" value="1"/>
</dbReference>
<comment type="caution">
    <text evidence="1">The sequence shown here is derived from an EMBL/GenBank/DDBJ whole genome shotgun (WGS) entry which is preliminary data.</text>
</comment>
<sequence>MNCLLHVPGSDLPPIIARIRSVLRSGGLFYLGTWGGDGTEEVDANEWHDPPRFFTWRTMARSSARSPVTSSLWTRARSFRTGERTRSSH</sequence>
<proteinExistence type="predicted"/>
<evidence type="ECO:0000313" key="1">
    <source>
        <dbReference type="EMBL" id="MFC3759672.1"/>
    </source>
</evidence>
<reference evidence="2" key="1">
    <citation type="journal article" date="2019" name="Int. J. Syst. Evol. Microbiol.">
        <title>The Global Catalogue of Microorganisms (GCM) 10K type strain sequencing project: providing services to taxonomists for standard genome sequencing and annotation.</title>
        <authorList>
            <consortium name="The Broad Institute Genomics Platform"/>
            <consortium name="The Broad Institute Genome Sequencing Center for Infectious Disease"/>
            <person name="Wu L."/>
            <person name="Ma J."/>
        </authorList>
    </citation>
    <scope>NUCLEOTIDE SEQUENCE [LARGE SCALE GENOMIC DNA]</scope>
    <source>
        <strain evidence="2">CGMCC 4.7241</strain>
    </source>
</reference>
<accession>A0ABV7Y4F2</accession>
<organism evidence="1 2">
    <name type="scientific">Tenggerimyces flavus</name>
    <dbReference type="NCBI Taxonomy" id="1708749"/>
    <lineage>
        <taxon>Bacteria</taxon>
        <taxon>Bacillati</taxon>
        <taxon>Actinomycetota</taxon>
        <taxon>Actinomycetes</taxon>
        <taxon>Propionibacteriales</taxon>
        <taxon>Nocardioidaceae</taxon>
        <taxon>Tenggerimyces</taxon>
    </lineage>
</organism>
<dbReference type="Gene3D" id="3.40.50.150">
    <property type="entry name" value="Vaccinia Virus protein VP39"/>
    <property type="match status" value="1"/>
</dbReference>
<dbReference type="Proteomes" id="UP001595699">
    <property type="component" value="Unassembled WGS sequence"/>
</dbReference>
<gene>
    <name evidence="1" type="ORF">ACFOUW_02360</name>
</gene>
<dbReference type="RefSeq" id="WP_372442376.1">
    <property type="nucleotide sequence ID" value="NZ_JAFBCM010000001.1"/>
</dbReference>
<name>A0ABV7Y4F2_9ACTN</name>
<dbReference type="InterPro" id="IPR029063">
    <property type="entry name" value="SAM-dependent_MTases_sf"/>
</dbReference>
<evidence type="ECO:0000313" key="2">
    <source>
        <dbReference type="Proteomes" id="UP001595699"/>
    </source>
</evidence>
<keyword evidence="2" id="KW-1185">Reference proteome</keyword>
<dbReference type="EMBL" id="JBHRZH010000002">
    <property type="protein sequence ID" value="MFC3759672.1"/>
    <property type="molecule type" value="Genomic_DNA"/>
</dbReference>